<keyword evidence="1" id="KW-0732">Signal</keyword>
<gene>
    <name evidence="2" type="ORF">ACHAW5_010823</name>
</gene>
<reference evidence="2 3" key="1">
    <citation type="submission" date="2024-10" db="EMBL/GenBank/DDBJ databases">
        <title>Updated reference genomes for cyclostephanoid diatoms.</title>
        <authorList>
            <person name="Roberts W.R."/>
            <person name="Alverson A.J."/>
        </authorList>
    </citation>
    <scope>NUCLEOTIDE SEQUENCE [LARGE SCALE GENOMIC DNA]</scope>
    <source>
        <strain evidence="2 3">AJA276-08</strain>
    </source>
</reference>
<feature type="chain" id="PRO_5044781742" evidence="1">
    <location>
        <begin position="22"/>
        <end position="124"/>
    </location>
</feature>
<dbReference type="AlphaFoldDB" id="A0ABD3MYU1"/>
<dbReference type="Proteomes" id="UP001530315">
    <property type="component" value="Unassembled WGS sequence"/>
</dbReference>
<name>A0ABD3MYU1_9STRA</name>
<organism evidence="2 3">
    <name type="scientific">Stephanodiscus triporus</name>
    <dbReference type="NCBI Taxonomy" id="2934178"/>
    <lineage>
        <taxon>Eukaryota</taxon>
        <taxon>Sar</taxon>
        <taxon>Stramenopiles</taxon>
        <taxon>Ochrophyta</taxon>
        <taxon>Bacillariophyta</taxon>
        <taxon>Coscinodiscophyceae</taxon>
        <taxon>Thalassiosirophycidae</taxon>
        <taxon>Stephanodiscales</taxon>
        <taxon>Stephanodiscaceae</taxon>
        <taxon>Stephanodiscus</taxon>
    </lineage>
</organism>
<proteinExistence type="predicted"/>
<protein>
    <submittedName>
        <fullName evidence="2">Uncharacterized protein</fullName>
    </submittedName>
</protein>
<keyword evidence="3" id="KW-1185">Reference proteome</keyword>
<accession>A0ABD3MYU1</accession>
<feature type="signal peptide" evidence="1">
    <location>
        <begin position="1"/>
        <end position="21"/>
    </location>
</feature>
<evidence type="ECO:0000313" key="2">
    <source>
        <dbReference type="EMBL" id="KAL3767106.1"/>
    </source>
</evidence>
<comment type="caution">
    <text evidence="2">The sequence shown here is derived from an EMBL/GenBank/DDBJ whole genome shotgun (WGS) entry which is preliminary data.</text>
</comment>
<dbReference type="EMBL" id="JALLAZ020001713">
    <property type="protein sequence ID" value="KAL3767106.1"/>
    <property type="molecule type" value="Genomic_DNA"/>
</dbReference>
<sequence length="124" mass="12971">MRISTPSAALVTLLCTASADASTLVRVRMQSRRKSLLSSRVRRDVREVFLDYEPAFSQLELSMVGSISASLTFGGVEGDNDGQDDEKTEANAALTTAEVETVSGAATIVTTVAACAAVGVAMIL</sequence>
<evidence type="ECO:0000256" key="1">
    <source>
        <dbReference type="SAM" id="SignalP"/>
    </source>
</evidence>
<evidence type="ECO:0000313" key="3">
    <source>
        <dbReference type="Proteomes" id="UP001530315"/>
    </source>
</evidence>